<dbReference type="AlphaFoldDB" id="A0A3A4B7S2"/>
<dbReference type="Proteomes" id="UP000265768">
    <property type="component" value="Unassembled WGS sequence"/>
</dbReference>
<dbReference type="SUPFAM" id="SSF159501">
    <property type="entry name" value="EreA/ChaN-like"/>
    <property type="match status" value="1"/>
</dbReference>
<name>A0A3A4B7S2_9ACTN</name>
<keyword evidence="2" id="KW-1185">Reference proteome</keyword>
<dbReference type="Gene3D" id="1.20.1440.30">
    <property type="entry name" value="Biosynthetic Protein domain"/>
    <property type="match status" value="1"/>
</dbReference>
<accession>A0A3A4B7S2</accession>
<dbReference type="GO" id="GO:0046677">
    <property type="term" value="P:response to antibiotic"/>
    <property type="evidence" value="ECO:0007669"/>
    <property type="project" value="InterPro"/>
</dbReference>
<dbReference type="RefSeq" id="WP_119928839.1">
    <property type="nucleotide sequence ID" value="NZ_QZEY01000010.1"/>
</dbReference>
<dbReference type="PANTHER" id="PTHR31299:SF0">
    <property type="entry name" value="ESTERASE, PUTATIVE (AFU_ORTHOLOGUE AFUA_1G05850)-RELATED"/>
    <property type="match status" value="1"/>
</dbReference>
<dbReference type="Gene3D" id="3.30.1870.10">
    <property type="entry name" value="EreA-like, domain 2"/>
    <property type="match status" value="1"/>
</dbReference>
<dbReference type="InterPro" id="IPR052036">
    <property type="entry name" value="Hydrolase/PRTase-associated"/>
</dbReference>
<dbReference type="EMBL" id="QZEY01000010">
    <property type="protein sequence ID" value="RJL30168.1"/>
    <property type="molecule type" value="Genomic_DNA"/>
</dbReference>
<gene>
    <name evidence="1" type="ORF">D5H75_24325</name>
</gene>
<reference evidence="1 2" key="1">
    <citation type="submission" date="2018-09" db="EMBL/GenBank/DDBJ databases">
        <title>YIM 75507 draft genome.</title>
        <authorList>
            <person name="Tang S."/>
            <person name="Feng Y."/>
        </authorList>
    </citation>
    <scope>NUCLEOTIDE SEQUENCE [LARGE SCALE GENOMIC DNA]</scope>
    <source>
        <strain evidence="1 2">YIM 75507</strain>
    </source>
</reference>
<dbReference type="Gene3D" id="3.40.1660.10">
    <property type="entry name" value="EreA-like (biosynthetic domain)"/>
    <property type="match status" value="1"/>
</dbReference>
<dbReference type="CDD" id="cd14728">
    <property type="entry name" value="Ere-like"/>
    <property type="match status" value="1"/>
</dbReference>
<evidence type="ECO:0000313" key="2">
    <source>
        <dbReference type="Proteomes" id="UP000265768"/>
    </source>
</evidence>
<dbReference type="Pfam" id="PF05139">
    <property type="entry name" value="Erythro_esteras"/>
    <property type="match status" value="1"/>
</dbReference>
<dbReference type="PANTHER" id="PTHR31299">
    <property type="entry name" value="ESTERASE, PUTATIVE (AFU_ORTHOLOGUE AFUA_1G05850)-RELATED"/>
    <property type="match status" value="1"/>
</dbReference>
<proteinExistence type="predicted"/>
<evidence type="ECO:0000313" key="1">
    <source>
        <dbReference type="EMBL" id="RJL30168.1"/>
    </source>
</evidence>
<comment type="caution">
    <text evidence="1">The sequence shown here is derived from an EMBL/GenBank/DDBJ whole genome shotgun (WGS) entry which is preliminary data.</text>
</comment>
<dbReference type="OrthoDB" id="9810066at2"/>
<sequence>MKTIRLSADAVRPLRTLDPAAALDDLGWLDEAVGDARVVAIGESAHYNREFYELRHRLLRYLAERHGFAAYAMETGFAESWAVDDWVRGGGGDLGWILANGITSLMGMWTPMRDQLEWMRRRHERAGFAFYGIDLPGSMVSPLPGLDAVLGYLAEADPELRPGAAPRETAAAFAGTSAFAAPQVMGAYAELAEEARDAYTAGLADLAARLRARRREFQARTGPGTYGRAARTLETTIALDLVVRALARGDQETAMNERDAAIADTVGWILEREERVVLAAHNGHVQRGPLALPGVPAMVPMGAHLAERLGDGYVAIGTTSGTGAILNTGPDFYTGTLFAELPPPEPGSLDALMDDSHDGPFAADLRRLSAADAAAVRAARRHRGLADLYGEQDPLESFDLLVHLPRVTAAAPDPDAVAHAPEDVRRAFTAWLSR</sequence>
<organism evidence="1 2">
    <name type="scientific">Bailinhaonella thermotolerans</name>
    <dbReference type="NCBI Taxonomy" id="1070861"/>
    <lineage>
        <taxon>Bacteria</taxon>
        <taxon>Bacillati</taxon>
        <taxon>Actinomycetota</taxon>
        <taxon>Actinomycetes</taxon>
        <taxon>Streptosporangiales</taxon>
        <taxon>Streptosporangiaceae</taxon>
        <taxon>Bailinhaonella</taxon>
    </lineage>
</organism>
<dbReference type="InterPro" id="IPR007815">
    <property type="entry name" value="Emycin_Estase"/>
</dbReference>
<protein>
    <submittedName>
        <fullName evidence="1">Erythromycin esterase family protein</fullName>
    </submittedName>
</protein>